<evidence type="ECO:0000313" key="3">
    <source>
        <dbReference type="Proteomes" id="UP001341840"/>
    </source>
</evidence>
<gene>
    <name evidence="2" type="ORF">PIB30_085412</name>
</gene>
<sequence length="117" mass="13173">MEDLSMFQRPRSVALEYEKPRTYGTVLIYPLDRLVESHSDPGSLLFDPEIERTLRRTRQARRRDELAKLALNNNPFYSSDSSSDSNTRSSSSVSGTPTMAERLTLKQLGGASTAFNN</sequence>
<proteinExistence type="predicted"/>
<keyword evidence="3" id="KW-1185">Reference proteome</keyword>
<reference evidence="2 3" key="1">
    <citation type="journal article" date="2023" name="Plants (Basel)">
        <title>Bridging the Gap: Combining Genomics and Transcriptomics Approaches to Understand Stylosanthes scabra, an Orphan Legume from the Brazilian Caatinga.</title>
        <authorList>
            <person name="Ferreira-Neto J.R.C."/>
            <person name="da Silva M.D."/>
            <person name="Binneck E."/>
            <person name="de Melo N.F."/>
            <person name="da Silva R.H."/>
            <person name="de Melo A.L.T.M."/>
            <person name="Pandolfi V."/>
            <person name="Bustamante F.O."/>
            <person name="Brasileiro-Vidal A.C."/>
            <person name="Benko-Iseppon A.M."/>
        </authorList>
    </citation>
    <scope>NUCLEOTIDE SEQUENCE [LARGE SCALE GENOMIC DNA]</scope>
    <source>
        <tissue evidence="2">Leaves</tissue>
    </source>
</reference>
<comment type="caution">
    <text evidence="2">The sequence shown here is derived from an EMBL/GenBank/DDBJ whole genome shotgun (WGS) entry which is preliminary data.</text>
</comment>
<evidence type="ECO:0000256" key="1">
    <source>
        <dbReference type="SAM" id="MobiDB-lite"/>
    </source>
</evidence>
<feature type="region of interest" description="Disordered" evidence="1">
    <location>
        <begin position="71"/>
        <end position="117"/>
    </location>
</feature>
<organism evidence="2 3">
    <name type="scientific">Stylosanthes scabra</name>
    <dbReference type="NCBI Taxonomy" id="79078"/>
    <lineage>
        <taxon>Eukaryota</taxon>
        <taxon>Viridiplantae</taxon>
        <taxon>Streptophyta</taxon>
        <taxon>Embryophyta</taxon>
        <taxon>Tracheophyta</taxon>
        <taxon>Spermatophyta</taxon>
        <taxon>Magnoliopsida</taxon>
        <taxon>eudicotyledons</taxon>
        <taxon>Gunneridae</taxon>
        <taxon>Pentapetalae</taxon>
        <taxon>rosids</taxon>
        <taxon>fabids</taxon>
        <taxon>Fabales</taxon>
        <taxon>Fabaceae</taxon>
        <taxon>Papilionoideae</taxon>
        <taxon>50 kb inversion clade</taxon>
        <taxon>dalbergioids sensu lato</taxon>
        <taxon>Dalbergieae</taxon>
        <taxon>Pterocarpus clade</taxon>
        <taxon>Stylosanthes</taxon>
    </lineage>
</organism>
<feature type="compositionally biased region" description="Low complexity" evidence="1">
    <location>
        <begin position="78"/>
        <end position="94"/>
    </location>
</feature>
<dbReference type="Proteomes" id="UP001341840">
    <property type="component" value="Unassembled WGS sequence"/>
</dbReference>
<protein>
    <submittedName>
        <fullName evidence="2">Uncharacterized protein</fullName>
    </submittedName>
</protein>
<name>A0ABU6VT01_9FABA</name>
<accession>A0ABU6VT01</accession>
<dbReference type="EMBL" id="JASCZI010152458">
    <property type="protein sequence ID" value="MED6176159.1"/>
    <property type="molecule type" value="Genomic_DNA"/>
</dbReference>
<evidence type="ECO:0000313" key="2">
    <source>
        <dbReference type="EMBL" id="MED6176159.1"/>
    </source>
</evidence>